<accession>A0A1L8R525</accession>
<evidence type="ECO:0000313" key="2">
    <source>
        <dbReference type="Proteomes" id="UP000182835"/>
    </source>
</evidence>
<dbReference type="RefSeq" id="WP_169818346.1">
    <property type="nucleotide sequence ID" value="NZ_JBHLVQ010000002.1"/>
</dbReference>
<evidence type="ECO:0000313" key="1">
    <source>
        <dbReference type="EMBL" id="OJG14854.1"/>
    </source>
</evidence>
<organism evidence="1 2">
    <name type="scientific">Enterococcus canintestini</name>
    <dbReference type="NCBI Taxonomy" id="317010"/>
    <lineage>
        <taxon>Bacteria</taxon>
        <taxon>Bacillati</taxon>
        <taxon>Bacillota</taxon>
        <taxon>Bacilli</taxon>
        <taxon>Lactobacillales</taxon>
        <taxon>Enterococcaceae</taxon>
        <taxon>Enterococcus</taxon>
    </lineage>
</organism>
<dbReference type="STRING" id="317010.RU96_GL000608"/>
<gene>
    <name evidence="1" type="ORF">RU96_GL000608</name>
</gene>
<sequence length="55" mass="6385">MENEEMIVKAIHILNEILQSEKLARVTLESDSDWDDGMKSIDISVKYYPSEINKD</sequence>
<dbReference type="AlphaFoldDB" id="A0A1L8R525"/>
<name>A0A1L8R525_9ENTE</name>
<dbReference type="EMBL" id="JXKG01000013">
    <property type="protein sequence ID" value="OJG14854.1"/>
    <property type="molecule type" value="Genomic_DNA"/>
</dbReference>
<reference evidence="1 2" key="1">
    <citation type="submission" date="2014-12" db="EMBL/GenBank/DDBJ databases">
        <title>Draft genome sequences of 29 type strains of Enterococci.</title>
        <authorList>
            <person name="Zhong Z."/>
            <person name="Sun Z."/>
            <person name="Liu W."/>
            <person name="Zhang W."/>
            <person name="Zhang H."/>
        </authorList>
    </citation>
    <scope>NUCLEOTIDE SEQUENCE [LARGE SCALE GENOMIC DNA]</scope>
    <source>
        <strain evidence="1 2">DSM 21207</strain>
    </source>
</reference>
<dbReference type="Proteomes" id="UP000182835">
    <property type="component" value="Unassembled WGS sequence"/>
</dbReference>
<comment type="caution">
    <text evidence="1">The sequence shown here is derived from an EMBL/GenBank/DDBJ whole genome shotgun (WGS) entry which is preliminary data.</text>
</comment>
<proteinExistence type="predicted"/>
<protein>
    <submittedName>
        <fullName evidence="1">Uncharacterized protein</fullName>
    </submittedName>
</protein>